<reference evidence="1 2" key="1">
    <citation type="submission" date="2023-02" db="EMBL/GenBank/DDBJ databases">
        <title>LHISI_Scaffold_Assembly.</title>
        <authorList>
            <person name="Stuart O.P."/>
            <person name="Cleave R."/>
            <person name="Magrath M.J.L."/>
            <person name="Mikheyev A.S."/>
        </authorList>
    </citation>
    <scope>NUCLEOTIDE SEQUENCE [LARGE SCALE GENOMIC DNA]</scope>
    <source>
        <strain evidence="1">Daus_M_001</strain>
        <tissue evidence="1">Leg muscle</tissue>
    </source>
</reference>
<comment type="caution">
    <text evidence="1">The sequence shown here is derived from an EMBL/GenBank/DDBJ whole genome shotgun (WGS) entry which is preliminary data.</text>
</comment>
<evidence type="ECO:0000313" key="1">
    <source>
        <dbReference type="EMBL" id="KAJ8872243.1"/>
    </source>
</evidence>
<evidence type="ECO:0000313" key="2">
    <source>
        <dbReference type="Proteomes" id="UP001159363"/>
    </source>
</evidence>
<organism evidence="1 2">
    <name type="scientific">Dryococelus australis</name>
    <dbReference type="NCBI Taxonomy" id="614101"/>
    <lineage>
        <taxon>Eukaryota</taxon>
        <taxon>Metazoa</taxon>
        <taxon>Ecdysozoa</taxon>
        <taxon>Arthropoda</taxon>
        <taxon>Hexapoda</taxon>
        <taxon>Insecta</taxon>
        <taxon>Pterygota</taxon>
        <taxon>Neoptera</taxon>
        <taxon>Polyneoptera</taxon>
        <taxon>Phasmatodea</taxon>
        <taxon>Verophasmatodea</taxon>
        <taxon>Anareolatae</taxon>
        <taxon>Phasmatidae</taxon>
        <taxon>Eurycanthinae</taxon>
        <taxon>Dryococelus</taxon>
    </lineage>
</organism>
<proteinExistence type="predicted"/>
<keyword evidence="2" id="KW-1185">Reference proteome</keyword>
<protein>
    <submittedName>
        <fullName evidence="1">Uncharacterized protein</fullName>
    </submittedName>
</protein>
<sequence>MSATVLITGPVERTDEKKRDVSNALRSVPYEIRRKLLRDMLSELACKQLTVRKEHYSKKGHRVDNYTDAKWRGGSFNVGVPILWLWEGNLCLIGYCVLRYVPYWLDFRLTSGLPVTDWRASRVADYSPPAKANRAQSPAESLPDVRIWESCRVMQLVGGLSRGFPVPSLLAFRRFSILISITLIGSQDSGLRYASFFPAAEDEVAVVGVERRELPPRDLLRRNTAASSLLYTISARCRNR</sequence>
<dbReference type="EMBL" id="JARBHB010000011">
    <property type="protein sequence ID" value="KAJ8872243.1"/>
    <property type="molecule type" value="Genomic_DNA"/>
</dbReference>
<name>A0ABQ9GJQ9_9NEOP</name>
<dbReference type="Proteomes" id="UP001159363">
    <property type="component" value="Chromosome 10"/>
</dbReference>
<accession>A0ABQ9GJQ9</accession>
<gene>
    <name evidence="1" type="ORF">PR048_025845</name>
</gene>